<dbReference type="Gene3D" id="3.40.630.10">
    <property type="entry name" value="Zn peptidases"/>
    <property type="match status" value="1"/>
</dbReference>
<protein>
    <submittedName>
        <fullName evidence="2">Peptidase dimerization domain protein</fullName>
    </submittedName>
</protein>
<dbReference type="PANTHER" id="PTHR11014">
    <property type="entry name" value="PEPTIDASE M20 FAMILY MEMBER"/>
    <property type="match status" value="1"/>
</dbReference>
<dbReference type="PANTHER" id="PTHR11014:SF63">
    <property type="entry name" value="METALLOPEPTIDASE, PUTATIVE (AFU_ORTHOLOGUE AFUA_6G09600)-RELATED"/>
    <property type="match status" value="1"/>
</dbReference>
<comment type="caution">
    <text evidence="2">The sequence shown here is derived from an EMBL/GenBank/DDBJ whole genome shotgun (WGS) entry which is preliminary data.</text>
</comment>
<feature type="domain" description="Peptidase M20 dimerisation" evidence="1">
    <location>
        <begin position="29"/>
        <end position="122"/>
    </location>
</feature>
<accession>X8CLU1</accession>
<reference evidence="2 3" key="1">
    <citation type="submission" date="2013-12" db="EMBL/GenBank/DDBJ databases">
        <authorList>
            <person name="Zelazny A."/>
            <person name="Olivier K."/>
            <person name="Holland S."/>
            <person name="Lenaerts A."/>
            <person name="Ordway D."/>
            <person name="DeGroote M.A."/>
            <person name="Parker T."/>
            <person name="Sizemore C."/>
            <person name="Tallon L.J."/>
            <person name="Sadzewicz L.K."/>
            <person name="Sengamalay N."/>
            <person name="Fraser C.M."/>
            <person name="Hine E."/>
            <person name="Shefchek K.A."/>
            <person name="Das S.P."/>
            <person name="Tettelin H."/>
        </authorList>
    </citation>
    <scope>NUCLEOTIDE SEQUENCE [LARGE SCALE GENOMIC DNA]</scope>
    <source>
        <strain evidence="2 3">1956</strain>
    </source>
</reference>
<name>X8CLU1_MYCIT</name>
<dbReference type="PATRIC" id="fig|1299331.3.peg.450"/>
<organism evidence="2 3">
    <name type="scientific">Mycobacterium intracellulare 1956</name>
    <dbReference type="NCBI Taxonomy" id="1299331"/>
    <lineage>
        <taxon>Bacteria</taxon>
        <taxon>Bacillati</taxon>
        <taxon>Actinomycetota</taxon>
        <taxon>Actinomycetes</taxon>
        <taxon>Mycobacteriales</taxon>
        <taxon>Mycobacteriaceae</taxon>
        <taxon>Mycobacterium</taxon>
        <taxon>Mycobacterium avium complex (MAC)</taxon>
    </lineage>
</organism>
<dbReference type="SUPFAM" id="SSF55031">
    <property type="entry name" value="Bacterial exopeptidase dimerisation domain"/>
    <property type="match status" value="1"/>
</dbReference>
<sequence>MAFGFHVMPYPKHYIGYRIGNQFGASCLVKIVLTGQQVHGSTPWMGIDPMPAAGAILTGVGQLYRQVSAFDPVTVTIGHIEDVGRFNVIGQTVTLWGTIRCAVESDMSEMRTRIGGLAEHTAQAYNCTAETEFLQDVPAVHNSAEWIQAALPTFRRVAGVDRVVASLPTLGYDDVSEFINKYGGLYVTLGVQDSQLDPSTGLPVPIPGGRGIHVNHNPHFYADDNTLVTGVRLHCHVAYDHLTGILLPS</sequence>
<dbReference type="GO" id="GO:0016787">
    <property type="term" value="F:hydrolase activity"/>
    <property type="evidence" value="ECO:0007669"/>
    <property type="project" value="InterPro"/>
</dbReference>
<dbReference type="SUPFAM" id="SSF53187">
    <property type="entry name" value="Zn-dependent exopeptidases"/>
    <property type="match status" value="1"/>
</dbReference>
<gene>
    <name evidence="2" type="ORF">I550_0462</name>
</gene>
<dbReference type="InterPro" id="IPR036264">
    <property type="entry name" value="Bact_exopeptidase_dim_dom"/>
</dbReference>
<evidence type="ECO:0000259" key="1">
    <source>
        <dbReference type="Pfam" id="PF07687"/>
    </source>
</evidence>
<dbReference type="Proteomes" id="UP000020825">
    <property type="component" value="Unassembled WGS sequence"/>
</dbReference>
<dbReference type="InterPro" id="IPR017439">
    <property type="entry name" value="Amidohydrolase"/>
</dbReference>
<proteinExistence type="predicted"/>
<dbReference type="AlphaFoldDB" id="X8CLU1"/>
<dbReference type="InterPro" id="IPR011650">
    <property type="entry name" value="Peptidase_M20_dimer"/>
</dbReference>
<dbReference type="Gene3D" id="3.30.70.360">
    <property type="match status" value="1"/>
</dbReference>
<evidence type="ECO:0000313" key="2">
    <source>
        <dbReference type="EMBL" id="EUA57337.1"/>
    </source>
</evidence>
<dbReference type="EMBL" id="JAOG01000001">
    <property type="protein sequence ID" value="EUA57337.1"/>
    <property type="molecule type" value="Genomic_DNA"/>
</dbReference>
<evidence type="ECO:0000313" key="3">
    <source>
        <dbReference type="Proteomes" id="UP000020825"/>
    </source>
</evidence>
<dbReference type="Pfam" id="PF07687">
    <property type="entry name" value="M20_dimer"/>
    <property type="match status" value="1"/>
</dbReference>